<dbReference type="Gene3D" id="3.40.190.290">
    <property type="match status" value="2"/>
</dbReference>
<evidence type="ECO:0000256" key="3">
    <source>
        <dbReference type="ARBA" id="ARBA00023125"/>
    </source>
</evidence>
<comment type="similarity">
    <text evidence="1">Belongs to the LysR transcriptional regulatory family.</text>
</comment>
<name>A0AAE8LVL6_LATSK</name>
<protein>
    <submittedName>
        <fullName evidence="6">HTH-type transcriptional regulator CysL</fullName>
    </submittedName>
</protein>
<organism evidence="6 7">
    <name type="scientific">Latilactobacillus sakei</name>
    <name type="common">Lactobacillus sakei</name>
    <dbReference type="NCBI Taxonomy" id="1599"/>
    <lineage>
        <taxon>Bacteria</taxon>
        <taxon>Bacillati</taxon>
        <taxon>Bacillota</taxon>
        <taxon>Bacilli</taxon>
        <taxon>Lactobacillales</taxon>
        <taxon>Lactobacillaceae</taxon>
        <taxon>Latilactobacillus</taxon>
    </lineage>
</organism>
<accession>A0AAE8LVL6</accession>
<dbReference type="Proteomes" id="UP000239650">
    <property type="component" value="Unassembled WGS sequence"/>
</dbReference>
<evidence type="ECO:0000256" key="2">
    <source>
        <dbReference type="ARBA" id="ARBA00023015"/>
    </source>
</evidence>
<reference evidence="6 7" key="1">
    <citation type="submission" date="2018-02" db="EMBL/GenBank/DDBJ databases">
        <authorList>
            <person name="Rodrigo-Torres L."/>
            <person name="Arahal R. D."/>
            <person name="Lucena T."/>
        </authorList>
    </citation>
    <scope>NUCLEOTIDE SEQUENCE [LARGE SCALE GENOMIC DNA]</scope>
    <source>
        <strain evidence="6 7">CECT 9267</strain>
    </source>
</reference>
<dbReference type="Pfam" id="PF00126">
    <property type="entry name" value="HTH_1"/>
    <property type="match status" value="1"/>
</dbReference>
<dbReference type="SUPFAM" id="SSF46785">
    <property type="entry name" value="Winged helix' DNA-binding domain"/>
    <property type="match status" value="1"/>
</dbReference>
<feature type="domain" description="HTH lysR-type" evidence="5">
    <location>
        <begin position="1"/>
        <end position="59"/>
    </location>
</feature>
<dbReference type="InterPro" id="IPR005119">
    <property type="entry name" value="LysR_subst-bd"/>
</dbReference>
<comment type="caution">
    <text evidence="6">The sequence shown here is derived from an EMBL/GenBank/DDBJ whole genome shotgun (WGS) entry which is preliminary data.</text>
</comment>
<dbReference type="PANTHER" id="PTHR30126">
    <property type="entry name" value="HTH-TYPE TRANSCRIPTIONAL REGULATOR"/>
    <property type="match status" value="1"/>
</dbReference>
<evidence type="ECO:0000256" key="1">
    <source>
        <dbReference type="ARBA" id="ARBA00009437"/>
    </source>
</evidence>
<gene>
    <name evidence="6" type="primary">cysL</name>
    <name evidence="6" type="ORF">LAS9267_00562</name>
</gene>
<dbReference type="GO" id="GO:0000976">
    <property type="term" value="F:transcription cis-regulatory region binding"/>
    <property type="evidence" value="ECO:0007669"/>
    <property type="project" value="TreeGrafter"/>
</dbReference>
<dbReference type="PROSITE" id="PS50931">
    <property type="entry name" value="HTH_LYSR"/>
    <property type="match status" value="1"/>
</dbReference>
<dbReference type="PANTHER" id="PTHR30126:SF40">
    <property type="entry name" value="HTH-TYPE TRANSCRIPTIONAL REGULATOR GLTR"/>
    <property type="match status" value="1"/>
</dbReference>
<keyword evidence="2" id="KW-0805">Transcription regulation</keyword>
<dbReference type="InterPro" id="IPR036388">
    <property type="entry name" value="WH-like_DNA-bd_sf"/>
</dbReference>
<proteinExistence type="inferred from homology"/>
<dbReference type="Gene3D" id="1.10.10.10">
    <property type="entry name" value="Winged helix-like DNA-binding domain superfamily/Winged helix DNA-binding domain"/>
    <property type="match status" value="1"/>
</dbReference>
<evidence type="ECO:0000313" key="6">
    <source>
        <dbReference type="EMBL" id="SPE19595.1"/>
    </source>
</evidence>
<evidence type="ECO:0000256" key="4">
    <source>
        <dbReference type="ARBA" id="ARBA00023163"/>
    </source>
</evidence>
<dbReference type="AlphaFoldDB" id="A0AAE8LVL6"/>
<dbReference type="PRINTS" id="PR00039">
    <property type="entry name" value="HTHLYSR"/>
</dbReference>
<evidence type="ECO:0000259" key="5">
    <source>
        <dbReference type="PROSITE" id="PS50931"/>
    </source>
</evidence>
<dbReference type="InterPro" id="IPR036390">
    <property type="entry name" value="WH_DNA-bd_sf"/>
</dbReference>
<evidence type="ECO:0000313" key="7">
    <source>
        <dbReference type="Proteomes" id="UP000239650"/>
    </source>
</evidence>
<dbReference type="GeneID" id="57132227"/>
<dbReference type="Pfam" id="PF03466">
    <property type="entry name" value="LysR_substrate"/>
    <property type="match status" value="1"/>
</dbReference>
<dbReference type="GO" id="GO:0003700">
    <property type="term" value="F:DNA-binding transcription factor activity"/>
    <property type="evidence" value="ECO:0007669"/>
    <property type="project" value="InterPro"/>
</dbReference>
<dbReference type="FunFam" id="1.10.10.10:FF:000001">
    <property type="entry name" value="LysR family transcriptional regulator"/>
    <property type="match status" value="1"/>
</dbReference>
<keyword evidence="3" id="KW-0238">DNA-binding</keyword>
<dbReference type="RefSeq" id="WP_229295522.1">
    <property type="nucleotide sequence ID" value="NZ_CAKMCP010000002.1"/>
</dbReference>
<sequence>MMFKTLEIFKTVYETKNFTTAAQLLFLSQPTVSVQIKQLEESLDVVLFERNGRQQIVPTKQADLFYEQCQQLLDLWHQDLHQLQHQERQAKIPCRIAASHTTAAYFLPALLSRHRAALDALEFEICTLNSSQIIEQLSQHKLDFGFIEKPLTEKDIVRTPLQTDQLVLAGQPTEPWLLRENGSGVYHYTMNYLKENNLTLDNVMTVKSNAIIVQLLRQGLGQSLISSAALLDYPEIPYRPLSKQYQRQFYLVNRKGLPQPIQDFVATLLATPLPIE</sequence>
<keyword evidence="4" id="KW-0804">Transcription</keyword>
<dbReference type="EMBL" id="OKRC01000002">
    <property type="protein sequence ID" value="SPE19595.1"/>
    <property type="molecule type" value="Genomic_DNA"/>
</dbReference>
<dbReference type="InterPro" id="IPR000847">
    <property type="entry name" value="LysR_HTH_N"/>
</dbReference>
<dbReference type="SUPFAM" id="SSF53850">
    <property type="entry name" value="Periplasmic binding protein-like II"/>
    <property type="match status" value="1"/>
</dbReference>